<dbReference type="HOGENOM" id="CLU_1751687_0_0_1"/>
<organism evidence="3 4">
    <name type="scientific">Helobdella robusta</name>
    <name type="common">Californian leech</name>
    <dbReference type="NCBI Taxonomy" id="6412"/>
    <lineage>
        <taxon>Eukaryota</taxon>
        <taxon>Metazoa</taxon>
        <taxon>Spiralia</taxon>
        <taxon>Lophotrochozoa</taxon>
        <taxon>Annelida</taxon>
        <taxon>Clitellata</taxon>
        <taxon>Hirudinea</taxon>
        <taxon>Rhynchobdellida</taxon>
        <taxon>Glossiphoniidae</taxon>
        <taxon>Helobdella</taxon>
    </lineage>
</organism>
<dbReference type="KEGG" id="hro:HELRODRAFT_170829"/>
<name>T1F3H3_HELRO</name>
<accession>T1F3H3</accession>
<feature type="compositionally biased region" description="Basic and acidic residues" evidence="1">
    <location>
        <begin position="18"/>
        <end position="35"/>
    </location>
</feature>
<dbReference type="EMBL" id="AMQM01003692">
    <property type="status" value="NOT_ANNOTATED_CDS"/>
    <property type="molecule type" value="Genomic_DNA"/>
</dbReference>
<gene>
    <name evidence="3" type="primary">20203372</name>
    <name evidence="2" type="ORF">HELRODRAFT_170829</name>
</gene>
<feature type="region of interest" description="Disordered" evidence="1">
    <location>
        <begin position="1"/>
        <end position="37"/>
    </location>
</feature>
<evidence type="ECO:0000313" key="2">
    <source>
        <dbReference type="EMBL" id="ESO06807.1"/>
    </source>
</evidence>
<evidence type="ECO:0000313" key="4">
    <source>
        <dbReference type="Proteomes" id="UP000015101"/>
    </source>
</evidence>
<dbReference type="EnsemblMetazoa" id="HelroT170829">
    <property type="protein sequence ID" value="HelroP170829"/>
    <property type="gene ID" value="HelroG170829"/>
</dbReference>
<dbReference type="InParanoid" id="T1F3H3"/>
<evidence type="ECO:0000313" key="3">
    <source>
        <dbReference type="EnsemblMetazoa" id="HelroP170829"/>
    </source>
</evidence>
<dbReference type="RefSeq" id="XP_009014903.1">
    <property type="nucleotide sequence ID" value="XM_009016655.1"/>
</dbReference>
<keyword evidence="4" id="KW-1185">Reference proteome</keyword>
<reference evidence="2 4" key="2">
    <citation type="journal article" date="2013" name="Nature">
        <title>Insights into bilaterian evolution from three spiralian genomes.</title>
        <authorList>
            <person name="Simakov O."/>
            <person name="Marletaz F."/>
            <person name="Cho S.J."/>
            <person name="Edsinger-Gonzales E."/>
            <person name="Havlak P."/>
            <person name="Hellsten U."/>
            <person name="Kuo D.H."/>
            <person name="Larsson T."/>
            <person name="Lv J."/>
            <person name="Arendt D."/>
            <person name="Savage R."/>
            <person name="Osoegawa K."/>
            <person name="de Jong P."/>
            <person name="Grimwood J."/>
            <person name="Chapman J.A."/>
            <person name="Shapiro H."/>
            <person name="Aerts A."/>
            <person name="Otillar R.P."/>
            <person name="Terry A.Y."/>
            <person name="Boore J.L."/>
            <person name="Grigoriev I.V."/>
            <person name="Lindberg D.R."/>
            <person name="Seaver E.C."/>
            <person name="Weisblat D.A."/>
            <person name="Putnam N.H."/>
            <person name="Rokhsar D.S."/>
        </authorList>
    </citation>
    <scope>NUCLEOTIDE SEQUENCE</scope>
</reference>
<dbReference type="Proteomes" id="UP000015101">
    <property type="component" value="Unassembled WGS sequence"/>
</dbReference>
<dbReference type="AlphaFoldDB" id="T1F3H3"/>
<sequence length="149" mass="18002">MTAHVRDSSNFQKKKENRRLAGDARRIQRNRRSDLGQKMIQKMIYNTNARKQTVKNSGRNNYIKHRQTQTCTQRKTQMKPQIQRTKHIHNHSVMQTQTWVETHRHGQKHRNRKERKDMHTGADLFYFNRGEIKKCLNFEICRGPSRNLY</sequence>
<dbReference type="EMBL" id="KB096275">
    <property type="protein sequence ID" value="ESO06807.1"/>
    <property type="molecule type" value="Genomic_DNA"/>
</dbReference>
<dbReference type="CTD" id="20203372"/>
<proteinExistence type="predicted"/>
<evidence type="ECO:0000256" key="1">
    <source>
        <dbReference type="SAM" id="MobiDB-lite"/>
    </source>
</evidence>
<protein>
    <submittedName>
        <fullName evidence="2 3">Uncharacterized protein</fullName>
    </submittedName>
</protein>
<reference evidence="3" key="3">
    <citation type="submission" date="2015-06" db="UniProtKB">
        <authorList>
            <consortium name="EnsemblMetazoa"/>
        </authorList>
    </citation>
    <scope>IDENTIFICATION</scope>
</reference>
<reference evidence="4" key="1">
    <citation type="submission" date="2012-12" db="EMBL/GenBank/DDBJ databases">
        <authorList>
            <person name="Hellsten U."/>
            <person name="Grimwood J."/>
            <person name="Chapman J.A."/>
            <person name="Shapiro H."/>
            <person name="Aerts A."/>
            <person name="Otillar R.P."/>
            <person name="Terry A.Y."/>
            <person name="Boore J.L."/>
            <person name="Simakov O."/>
            <person name="Marletaz F."/>
            <person name="Cho S.-J."/>
            <person name="Edsinger-Gonzales E."/>
            <person name="Havlak P."/>
            <person name="Kuo D.-H."/>
            <person name="Larsson T."/>
            <person name="Lv J."/>
            <person name="Arendt D."/>
            <person name="Savage R."/>
            <person name="Osoegawa K."/>
            <person name="de Jong P."/>
            <person name="Lindberg D.R."/>
            <person name="Seaver E.C."/>
            <person name="Weisblat D.A."/>
            <person name="Putnam N.H."/>
            <person name="Grigoriev I.V."/>
            <person name="Rokhsar D.S."/>
        </authorList>
    </citation>
    <scope>NUCLEOTIDE SEQUENCE</scope>
</reference>
<dbReference type="GeneID" id="20203372"/>